<dbReference type="PROSITE" id="PS51470">
    <property type="entry name" value="FG_GAP"/>
    <property type="match status" value="4"/>
</dbReference>
<dbReference type="GO" id="GO:0009897">
    <property type="term" value="C:external side of plasma membrane"/>
    <property type="evidence" value="ECO:0007669"/>
    <property type="project" value="TreeGrafter"/>
</dbReference>
<evidence type="ECO:0000256" key="2">
    <source>
        <dbReference type="ARBA" id="ARBA00008054"/>
    </source>
</evidence>
<dbReference type="GO" id="GO:0008305">
    <property type="term" value="C:integrin complex"/>
    <property type="evidence" value="ECO:0007669"/>
    <property type="project" value="InterPro"/>
</dbReference>
<keyword evidence="4" id="KW-0479">Metal-binding</keyword>
<dbReference type="InterPro" id="IPR013649">
    <property type="entry name" value="Integrin_alpha_Ig-like_1"/>
</dbReference>
<dbReference type="SMART" id="SM00327">
    <property type="entry name" value="VWA"/>
    <property type="match status" value="1"/>
</dbReference>
<feature type="repeat" description="FG-GAP" evidence="15">
    <location>
        <begin position="565"/>
        <end position="627"/>
    </location>
</feature>
<keyword evidence="8 16" id="KW-0130">Cell adhesion</keyword>
<keyword evidence="3 16" id="KW-0812">Transmembrane</keyword>
<dbReference type="GO" id="GO:0007160">
    <property type="term" value="P:cell-matrix adhesion"/>
    <property type="evidence" value="ECO:0007669"/>
    <property type="project" value="TreeGrafter"/>
</dbReference>
<feature type="compositionally biased region" description="Basic and acidic residues" evidence="17">
    <location>
        <begin position="1296"/>
        <end position="1306"/>
    </location>
</feature>
<dbReference type="Gene3D" id="2.60.40.1460">
    <property type="entry name" value="Integrin domains. Chain A, domain 2"/>
    <property type="match status" value="1"/>
</dbReference>
<dbReference type="SMART" id="SM00191">
    <property type="entry name" value="Int_alpha"/>
    <property type="match status" value="5"/>
</dbReference>
<evidence type="ECO:0000256" key="4">
    <source>
        <dbReference type="ARBA" id="ARBA00022723"/>
    </source>
</evidence>
<name>A0AA88IZ32_TACVA</name>
<feature type="repeat" description="FG-GAP" evidence="15">
    <location>
        <begin position="463"/>
        <end position="514"/>
    </location>
</feature>
<keyword evidence="13 16" id="KW-0675">Receptor</keyword>
<dbReference type="PANTHER" id="PTHR23220:SF84">
    <property type="entry name" value="INTEGRIN ALPHA-L"/>
    <property type="match status" value="1"/>
</dbReference>
<keyword evidence="20" id="KW-1185">Reference proteome</keyword>
<comment type="subcellular location">
    <subcellularLocation>
        <location evidence="1 16">Membrane</location>
        <topology evidence="1 16">Single-pass type I membrane protein</topology>
    </subcellularLocation>
</comment>
<comment type="caution">
    <text evidence="16">Lacks conserved residue(s) required for the propagation of feature annotation.</text>
</comment>
<dbReference type="SUPFAM" id="SSF53300">
    <property type="entry name" value="vWA-like"/>
    <property type="match status" value="1"/>
</dbReference>
<gene>
    <name evidence="19" type="ORF">Q7C36_022299</name>
</gene>
<evidence type="ECO:0000313" key="20">
    <source>
        <dbReference type="Proteomes" id="UP001187315"/>
    </source>
</evidence>
<evidence type="ECO:0000256" key="8">
    <source>
        <dbReference type="ARBA" id="ARBA00022889"/>
    </source>
</evidence>
<keyword evidence="6" id="KW-0677">Repeat</keyword>
<feature type="transmembrane region" description="Helical" evidence="16">
    <location>
        <begin position="26"/>
        <end position="44"/>
    </location>
</feature>
<evidence type="ECO:0000256" key="9">
    <source>
        <dbReference type="ARBA" id="ARBA00022989"/>
    </source>
</evidence>
<keyword evidence="12" id="KW-1015">Disulfide bond</keyword>
<keyword evidence="14" id="KW-0325">Glycoprotein</keyword>
<feature type="repeat" description="FG-GAP" evidence="15">
    <location>
        <begin position="628"/>
        <end position="684"/>
    </location>
</feature>
<dbReference type="GO" id="GO:0005178">
    <property type="term" value="F:integrin binding"/>
    <property type="evidence" value="ECO:0007669"/>
    <property type="project" value="TreeGrafter"/>
</dbReference>
<dbReference type="Pfam" id="PF21520">
    <property type="entry name" value="ITGAX-like_Ig_3"/>
    <property type="match status" value="1"/>
</dbReference>
<evidence type="ECO:0000256" key="10">
    <source>
        <dbReference type="ARBA" id="ARBA00023037"/>
    </source>
</evidence>
<evidence type="ECO:0000256" key="3">
    <source>
        <dbReference type="ARBA" id="ARBA00022692"/>
    </source>
</evidence>
<dbReference type="InterPro" id="IPR002035">
    <property type="entry name" value="VWF_A"/>
</dbReference>
<keyword evidence="11 16" id="KW-0472">Membrane</keyword>
<dbReference type="PROSITE" id="PS50234">
    <property type="entry name" value="VWFA"/>
    <property type="match status" value="1"/>
</dbReference>
<dbReference type="GO" id="GO:0046872">
    <property type="term" value="F:metal ion binding"/>
    <property type="evidence" value="ECO:0007669"/>
    <property type="project" value="UniProtKB-KW"/>
</dbReference>
<dbReference type="Gene3D" id="2.60.40.1530">
    <property type="entry name" value="ntegrin, alpha v. Chain A, domain 4"/>
    <property type="match status" value="1"/>
</dbReference>
<comment type="caution">
    <text evidence="19">The sequence shown here is derived from an EMBL/GenBank/DDBJ whole genome shotgun (WGS) entry which is preliminary data.</text>
</comment>
<evidence type="ECO:0000256" key="17">
    <source>
        <dbReference type="SAM" id="MobiDB-lite"/>
    </source>
</evidence>
<evidence type="ECO:0000256" key="5">
    <source>
        <dbReference type="ARBA" id="ARBA00022729"/>
    </source>
</evidence>
<dbReference type="EMBL" id="JAVHJS010000024">
    <property type="protein sequence ID" value="KAK2818366.1"/>
    <property type="molecule type" value="Genomic_DNA"/>
</dbReference>
<dbReference type="GO" id="GO:0098609">
    <property type="term" value="P:cell-cell adhesion"/>
    <property type="evidence" value="ECO:0007669"/>
    <property type="project" value="TreeGrafter"/>
</dbReference>
<evidence type="ECO:0000256" key="13">
    <source>
        <dbReference type="ARBA" id="ARBA00023170"/>
    </source>
</evidence>
<dbReference type="Pfam" id="PF08441">
    <property type="entry name" value="Integrin_A_Ig_1"/>
    <property type="match status" value="1"/>
</dbReference>
<dbReference type="GO" id="GO:0033627">
    <property type="term" value="P:cell adhesion mediated by integrin"/>
    <property type="evidence" value="ECO:0007669"/>
    <property type="project" value="TreeGrafter"/>
</dbReference>
<evidence type="ECO:0000256" key="15">
    <source>
        <dbReference type="PROSITE-ProRule" id="PRU00803"/>
    </source>
</evidence>
<feature type="transmembrane region" description="Helical" evidence="16">
    <location>
        <begin position="88"/>
        <end position="108"/>
    </location>
</feature>
<evidence type="ECO:0000256" key="14">
    <source>
        <dbReference type="ARBA" id="ARBA00023180"/>
    </source>
</evidence>
<dbReference type="Pfam" id="PF01839">
    <property type="entry name" value="FG-GAP"/>
    <property type="match status" value="2"/>
</dbReference>
<feature type="domain" description="VWFA" evidence="18">
    <location>
        <begin position="285"/>
        <end position="455"/>
    </location>
</feature>
<evidence type="ECO:0000256" key="16">
    <source>
        <dbReference type="RuleBase" id="RU003762"/>
    </source>
</evidence>
<dbReference type="InterPro" id="IPR048285">
    <property type="entry name" value="Integrin_alpha_Ig-like_2"/>
</dbReference>
<keyword evidence="10 16" id="KW-0401">Integrin</keyword>
<evidence type="ECO:0000256" key="6">
    <source>
        <dbReference type="ARBA" id="ARBA00022737"/>
    </source>
</evidence>
<dbReference type="Gene3D" id="2.130.10.130">
    <property type="entry name" value="Integrin alpha, N-terminal"/>
    <property type="match status" value="1"/>
</dbReference>
<dbReference type="Gene3D" id="3.40.50.410">
    <property type="entry name" value="von Willebrand factor, type A domain"/>
    <property type="match status" value="1"/>
</dbReference>
<feature type="transmembrane region" description="Helical" evidence="16">
    <location>
        <begin position="50"/>
        <end position="76"/>
    </location>
</feature>
<evidence type="ECO:0000313" key="19">
    <source>
        <dbReference type="EMBL" id="KAK2818366.1"/>
    </source>
</evidence>
<feature type="region of interest" description="Disordered" evidence="17">
    <location>
        <begin position="1252"/>
        <end position="1306"/>
    </location>
</feature>
<dbReference type="PRINTS" id="PR00453">
    <property type="entry name" value="VWFADOMAIN"/>
</dbReference>
<comment type="similarity">
    <text evidence="2 16">Belongs to the integrin alpha chain family.</text>
</comment>
<dbReference type="GO" id="GO:0007229">
    <property type="term" value="P:integrin-mediated signaling pathway"/>
    <property type="evidence" value="ECO:0007669"/>
    <property type="project" value="UniProtKB-KW"/>
</dbReference>
<dbReference type="InterPro" id="IPR013519">
    <property type="entry name" value="Int_alpha_beta-p"/>
</dbReference>
<dbReference type="SUPFAM" id="SSF69179">
    <property type="entry name" value="Integrin domains"/>
    <property type="match status" value="2"/>
</dbReference>
<evidence type="ECO:0000259" key="18">
    <source>
        <dbReference type="PROSITE" id="PS50234"/>
    </source>
</evidence>
<dbReference type="InterPro" id="IPR028994">
    <property type="entry name" value="Integrin_alpha_N"/>
</dbReference>
<evidence type="ECO:0000256" key="1">
    <source>
        <dbReference type="ARBA" id="ARBA00004479"/>
    </source>
</evidence>
<dbReference type="InterPro" id="IPR036465">
    <property type="entry name" value="vWFA_dom_sf"/>
</dbReference>
<protein>
    <recommendedName>
        <fullName evidence="18">VWFA domain-containing protein</fullName>
    </recommendedName>
</protein>
<reference evidence="19" key="1">
    <citation type="submission" date="2023-08" db="EMBL/GenBank/DDBJ databases">
        <title>Pelteobagrus vachellii genome.</title>
        <authorList>
            <person name="Liu H."/>
        </authorList>
    </citation>
    <scope>NUCLEOTIDE SEQUENCE</scope>
    <source>
        <strain evidence="19">PRFRI_2022a</strain>
        <tissue evidence="19">Muscle</tissue>
    </source>
</reference>
<feature type="repeat" description="FG-GAP" evidence="15">
    <location>
        <begin position="689"/>
        <end position="749"/>
    </location>
</feature>
<dbReference type="InterPro" id="IPR032695">
    <property type="entry name" value="Integrin_dom_sf"/>
</dbReference>
<dbReference type="InterPro" id="IPR013517">
    <property type="entry name" value="FG-GAP"/>
</dbReference>
<keyword evidence="9 16" id="KW-1133">Transmembrane helix</keyword>
<dbReference type="Gene3D" id="2.60.40.1510">
    <property type="entry name" value="ntegrin, alpha v. Chain A, domain 3"/>
    <property type="match status" value="1"/>
</dbReference>
<proteinExistence type="inferred from homology"/>
<evidence type="ECO:0000256" key="12">
    <source>
        <dbReference type="ARBA" id="ARBA00023157"/>
    </source>
</evidence>
<dbReference type="PANTHER" id="PTHR23220">
    <property type="entry name" value="INTEGRIN ALPHA"/>
    <property type="match status" value="1"/>
</dbReference>
<dbReference type="InterPro" id="IPR048633">
    <property type="entry name" value="ITGAX-like_Ig_3"/>
</dbReference>
<dbReference type="Pfam" id="PF20805">
    <property type="entry name" value="Integrin_A_Ig_2"/>
    <property type="match status" value="1"/>
</dbReference>
<sequence length="1306" mass="144865">MCVCVCVRVCVCLRVRVCVRARVRVLCLRVCVFVCVCCVCVRVLCVRARVCVVCVLACVCLRVCVRACVCLCARVCARVCVLCVRARVCVVLCVRVCVLCVCACISLSPRRLHFLNRKTKNEDFLETDGSTDWRMALLILLFCAVSLSDGFNIDVLKLDEFSGNEEGFFGYKLLQYQSNETKQIIVSAPLSENRSGAIFKCPVEKNECTQFFKPKPDSKAIRFFGMSLAARTFPSSTLTSCSPSVTHECDGNSYLNGICYQFNSSLDFTTSFTPAFQECNKSKVNLVFLFDGSQSMQDSDFNKNKNFIWDIMTNLKNSSIEFAAVQFSRNFKTVFTFKDYVNNEAKQRLDDEKHMKSLTNTHGAIRYVLNELFDNSKSGADPEATKALVIITDGSPTDNHQGEIESCESRGIARFVIGVGSVSLENLKSLGSKPNDNYIFMIKNYDGLNGLLDKLQNKIYAIEGSKGRKFSKELSQSGFSAATDKDSLILGAVGCNDWTGALYEVPGTRNDEEELKGFQFNPDSYNGYSVVVGQRDSVSLVFSGAPRSNHRGEVTLFKKMANEWVALRNISGEQIGSYFGGSLCVLDLDSDDNTDFLVVGAPLYYNHHPQLEGKVYIYKLTQKLNMVKVLEVLESPQGRFGMTLAAIADLNGDQKQDLAVGAPLEDNHKGAIYIYLGDPDCGIRRQYSQKIVASSLSTKLQHFGLAIDGVMDMGQDGLTDIAVGAKGTVLLLKSRPVVSVSAKFSFSPSAINLTHFDCLNSPDNPSDKNKVITLNTCFIMTENTNSKGAVSNLNISWELIADAVRQDSRAFFNKDVKTSRRLVKSMMLGLNMSCSSDEVYMQRCVKDTVSPVLFRLSFKQSDPQDSTSILNIDIKTTAVVEVPFQINCKNTSCVSDLLMDFNFLNSTLLVVDQASFIIHVTLENKGDDSFNTSLVLLYPPGLSLSMFKTIKPNRRVLSSCGDRDEGALNKTTCSISLPVYPRNMNAMFEGIFRISRFYNWEESMQMTLVISSDNNGNTSNSTVMKTLPVQFSVNVAVSIVPELSVTYLNFSLEDKGMKPLSVVYKVSNLGLKGLPVAVSFWMPSQSGVHLYDLHNFSISVSQNATNCTNITEGRVECPVENCVLFKCNPFLLDSESAVLFEWSTLVSFPNKQNYTGKWLFSEFKEEDEFSVSAQLDFDKKLYRQLSSGRENDTSRIHHDMMILKLELVIPPDVTAISGTGGFLGFLLLIIIFILLLKCGFFKRKHRELFEEGNENRTEGEDEGCSADTNGKPGESSSTAEEKPFIPAGGNDAVSENGKKENVENVE</sequence>
<accession>A0AA88IZ32</accession>
<dbReference type="PRINTS" id="PR01185">
    <property type="entry name" value="INTEGRINA"/>
</dbReference>
<feature type="transmembrane region" description="Helical" evidence="16">
    <location>
        <begin position="1215"/>
        <end position="1236"/>
    </location>
</feature>
<dbReference type="Gene3D" id="1.20.5.930">
    <property type="entry name" value="Bicelle-embedded integrin alpha(iib) transmembrane segment"/>
    <property type="match status" value="1"/>
</dbReference>
<dbReference type="Proteomes" id="UP001187315">
    <property type="component" value="Unassembled WGS sequence"/>
</dbReference>
<dbReference type="InterPro" id="IPR000413">
    <property type="entry name" value="Integrin_alpha"/>
</dbReference>
<keyword evidence="5" id="KW-0732">Signal</keyword>
<evidence type="ECO:0000256" key="11">
    <source>
        <dbReference type="ARBA" id="ARBA00023136"/>
    </source>
</evidence>
<evidence type="ECO:0000256" key="7">
    <source>
        <dbReference type="ARBA" id="ARBA00022837"/>
    </source>
</evidence>
<dbReference type="Pfam" id="PF00092">
    <property type="entry name" value="VWA"/>
    <property type="match status" value="1"/>
</dbReference>
<dbReference type="SUPFAM" id="SSF69318">
    <property type="entry name" value="Integrin alpha N-terminal domain"/>
    <property type="match status" value="1"/>
</dbReference>
<keyword evidence="7" id="KW-0106">Calcium</keyword>
<organism evidence="19 20">
    <name type="scientific">Tachysurus vachellii</name>
    <name type="common">Darkbarbel catfish</name>
    <name type="synonym">Pelteobagrus vachellii</name>
    <dbReference type="NCBI Taxonomy" id="175792"/>
    <lineage>
        <taxon>Eukaryota</taxon>
        <taxon>Metazoa</taxon>
        <taxon>Chordata</taxon>
        <taxon>Craniata</taxon>
        <taxon>Vertebrata</taxon>
        <taxon>Euteleostomi</taxon>
        <taxon>Actinopterygii</taxon>
        <taxon>Neopterygii</taxon>
        <taxon>Teleostei</taxon>
        <taxon>Ostariophysi</taxon>
        <taxon>Siluriformes</taxon>
        <taxon>Bagridae</taxon>
        <taxon>Tachysurus</taxon>
    </lineage>
</organism>